<evidence type="ECO:0000313" key="3">
    <source>
        <dbReference type="EMBL" id="AVK77236.1"/>
    </source>
</evidence>
<dbReference type="SUPFAM" id="SSF54695">
    <property type="entry name" value="POZ domain"/>
    <property type="match status" value="1"/>
</dbReference>
<dbReference type="Pfam" id="PF02214">
    <property type="entry name" value="BTB_2"/>
    <property type="match status" value="1"/>
</dbReference>
<organism evidence="3">
    <name type="scientific">Pandoravirus macleodensis</name>
    <dbReference type="NCBI Taxonomy" id="2107707"/>
    <lineage>
        <taxon>Viruses</taxon>
        <taxon>Pandoravirus</taxon>
    </lineage>
</organism>
<feature type="compositionally biased region" description="Basic and acidic residues" evidence="1">
    <location>
        <begin position="1"/>
        <end position="28"/>
    </location>
</feature>
<dbReference type="InterPro" id="IPR003131">
    <property type="entry name" value="T1-type_BTB"/>
</dbReference>
<dbReference type="GeneID" id="36841691"/>
<feature type="domain" description="Potassium channel tetramerisation-type BTB" evidence="2">
    <location>
        <begin position="52"/>
        <end position="144"/>
    </location>
</feature>
<dbReference type="GO" id="GO:0051260">
    <property type="term" value="P:protein homooligomerization"/>
    <property type="evidence" value="ECO:0007669"/>
    <property type="project" value="InterPro"/>
</dbReference>
<dbReference type="Proteomes" id="UP000249758">
    <property type="component" value="Segment"/>
</dbReference>
<reference evidence="3" key="1">
    <citation type="journal article" date="2018" name="Nat. Commun.">
        <title>Diversity and evolution of the emerging Pandoraviridae family.</title>
        <authorList>
            <person name="Legendre M."/>
            <person name="Fabre E."/>
            <person name="Poirot O."/>
            <person name="Jeudy S."/>
            <person name="Lartigue A."/>
            <person name="Alempic J.M."/>
            <person name="Beucher L."/>
            <person name="Philippe N."/>
            <person name="Bertaux L."/>
            <person name="Christo-Foroux E."/>
            <person name="Labadie K."/>
            <person name="Coute Y."/>
            <person name="Abergel C."/>
            <person name="Claverie J.M."/>
        </authorList>
    </citation>
    <scope>NUCLEOTIDE SEQUENCE [LARGE SCALE GENOMIC DNA]</scope>
    <source>
        <strain evidence="3">Macleodensis</strain>
    </source>
</reference>
<dbReference type="EMBL" id="MG011691">
    <property type="protein sequence ID" value="AVK77236.1"/>
    <property type="molecule type" value="Genomic_DNA"/>
</dbReference>
<dbReference type="Gene3D" id="3.30.710.10">
    <property type="entry name" value="Potassium Channel Kv1.1, Chain A"/>
    <property type="match status" value="1"/>
</dbReference>
<evidence type="ECO:0000259" key="2">
    <source>
        <dbReference type="Pfam" id="PF02214"/>
    </source>
</evidence>
<evidence type="ECO:0000256" key="1">
    <source>
        <dbReference type="SAM" id="MobiDB-lite"/>
    </source>
</evidence>
<proteinExistence type="predicted"/>
<protein>
    <submittedName>
        <fullName evidence="3">BTB incomplete domain containing protein</fullName>
    </submittedName>
</protein>
<feature type="region of interest" description="Disordered" evidence="1">
    <location>
        <begin position="1"/>
        <end position="44"/>
    </location>
</feature>
<accession>A0A2U7UFK9</accession>
<dbReference type="RefSeq" id="YP_009481232.1">
    <property type="nucleotide sequence ID" value="NC_037665.1"/>
</dbReference>
<dbReference type="KEGG" id="vg:36841691"/>
<sequence>MPKRKKDEMESDTLHDNKSDDSAFERSSESNAMPTAGDASGNNTPQFDDAVINLDVRGTCLRVLRSTLATGPPDSLLARLFGTDGGPWTRRPQADGSYFIDDDPQDFDAVLCYLRYGTEGVRFESATRAWRARALATYYMLDDMAHACFIQALTADLNTAPTHAVATLRYVFQDSTAVTDTSTGFFGNGGKRTEAHVGLFADYDESDSPTAAVYAPATIHYVRTWSLMHLLAWIAHSISVPMDGLEFFGVEWHKSSWTGDVPHPLGGDRPIDVDACAARLLTSFAWTRAERGGLIIQRRDKATGTEEKPAAL</sequence>
<dbReference type="InterPro" id="IPR011333">
    <property type="entry name" value="SKP1/BTB/POZ_sf"/>
</dbReference>
<name>A0A2U7UFK9_9VIRU</name>
<gene>
    <name evidence="3" type="ORF">pmac_cds_548</name>
</gene>